<evidence type="ECO:0000256" key="12">
    <source>
        <dbReference type="ARBA" id="ARBA00023012"/>
    </source>
</evidence>
<dbReference type="Pfam" id="PF13493">
    <property type="entry name" value="DUF4118"/>
    <property type="match status" value="1"/>
</dbReference>
<evidence type="ECO:0000256" key="13">
    <source>
        <dbReference type="ARBA" id="ARBA00023136"/>
    </source>
</evidence>
<dbReference type="InterPro" id="IPR005467">
    <property type="entry name" value="His_kinase_dom"/>
</dbReference>
<dbReference type="PANTHER" id="PTHR45569">
    <property type="entry name" value="SENSOR PROTEIN KDPD"/>
    <property type="match status" value="1"/>
</dbReference>
<keyword evidence="10 17" id="KW-0067">ATP-binding</keyword>
<dbReference type="SUPFAM" id="SSF55874">
    <property type="entry name" value="ATPase domain of HSP90 chaperone/DNA topoisomerase II/histidine kinase"/>
    <property type="match status" value="1"/>
</dbReference>
<dbReference type="InterPro" id="IPR003661">
    <property type="entry name" value="HisK_dim/P_dom"/>
</dbReference>
<dbReference type="KEGG" id="spue:AB5L97_14250"/>
<dbReference type="InterPro" id="IPR003594">
    <property type="entry name" value="HATPase_dom"/>
</dbReference>
<protein>
    <recommendedName>
        <fullName evidence="4">histidine kinase</fullName>
        <ecNumber evidence="4">2.7.13.3</ecNumber>
    </recommendedName>
</protein>
<evidence type="ECO:0000256" key="9">
    <source>
        <dbReference type="ARBA" id="ARBA00022777"/>
    </source>
</evidence>
<dbReference type="CDD" id="cd00075">
    <property type="entry name" value="HATPase"/>
    <property type="match status" value="1"/>
</dbReference>
<evidence type="ECO:0000256" key="10">
    <source>
        <dbReference type="ARBA" id="ARBA00022840"/>
    </source>
</evidence>
<dbReference type="Gene3D" id="1.10.287.130">
    <property type="match status" value="1"/>
</dbReference>
<feature type="compositionally biased region" description="Gly residues" evidence="14">
    <location>
        <begin position="202"/>
        <end position="214"/>
    </location>
</feature>
<comment type="catalytic activity">
    <reaction evidence="1">
        <text>ATP + protein L-histidine = ADP + protein N-phospho-L-histidine.</text>
        <dbReference type="EC" id="2.7.13.3"/>
    </reaction>
</comment>
<feature type="transmembrane region" description="Helical" evidence="15">
    <location>
        <begin position="62"/>
        <end position="91"/>
    </location>
</feature>
<evidence type="ECO:0000256" key="4">
    <source>
        <dbReference type="ARBA" id="ARBA00012438"/>
    </source>
</evidence>
<evidence type="ECO:0000256" key="5">
    <source>
        <dbReference type="ARBA" id="ARBA00022553"/>
    </source>
</evidence>
<evidence type="ECO:0000256" key="1">
    <source>
        <dbReference type="ARBA" id="ARBA00000085"/>
    </source>
</evidence>
<feature type="transmembrane region" description="Helical" evidence="15">
    <location>
        <begin position="29"/>
        <end position="50"/>
    </location>
</feature>
<dbReference type="PRINTS" id="PR00344">
    <property type="entry name" value="BCTRLSENSOR"/>
</dbReference>
<keyword evidence="11 15" id="KW-1133">Transmembrane helix</keyword>
<dbReference type="InterPro" id="IPR036097">
    <property type="entry name" value="HisK_dim/P_sf"/>
</dbReference>
<comment type="subcellular location">
    <subcellularLocation>
        <location evidence="3">Cell membrane</location>
    </subcellularLocation>
    <subcellularLocation>
        <location evidence="2">Membrane</location>
        <topology evidence="2">Multi-pass membrane protein</topology>
    </subcellularLocation>
</comment>
<dbReference type="SUPFAM" id="SSF47384">
    <property type="entry name" value="Homodimeric domain of signal transducing histidine kinase"/>
    <property type="match status" value="1"/>
</dbReference>
<dbReference type="Pfam" id="PF02518">
    <property type="entry name" value="HATPase_c"/>
    <property type="match status" value="1"/>
</dbReference>
<dbReference type="SMART" id="SM00387">
    <property type="entry name" value="HATPase_c"/>
    <property type="match status" value="1"/>
</dbReference>
<dbReference type="PANTHER" id="PTHR45569:SF1">
    <property type="entry name" value="SENSOR PROTEIN KDPD"/>
    <property type="match status" value="1"/>
</dbReference>
<evidence type="ECO:0000256" key="11">
    <source>
        <dbReference type="ARBA" id="ARBA00022989"/>
    </source>
</evidence>
<dbReference type="EC" id="2.7.13.3" evidence="4"/>
<dbReference type="AlphaFoldDB" id="A0AB39L238"/>
<dbReference type="GO" id="GO:0005886">
    <property type="term" value="C:plasma membrane"/>
    <property type="evidence" value="ECO:0007669"/>
    <property type="project" value="UniProtKB-SubCell"/>
</dbReference>
<evidence type="ECO:0000256" key="8">
    <source>
        <dbReference type="ARBA" id="ARBA00022741"/>
    </source>
</evidence>
<evidence type="ECO:0000256" key="7">
    <source>
        <dbReference type="ARBA" id="ARBA00022692"/>
    </source>
</evidence>
<dbReference type="GO" id="GO:0005524">
    <property type="term" value="F:ATP binding"/>
    <property type="evidence" value="ECO:0007669"/>
    <property type="project" value="UniProtKB-KW"/>
</dbReference>
<gene>
    <name evidence="17" type="ORF">AB5L97_14250</name>
</gene>
<dbReference type="EMBL" id="CP163302">
    <property type="protein sequence ID" value="XDP44425.1"/>
    <property type="molecule type" value="Genomic_DNA"/>
</dbReference>
<reference evidence="17" key="1">
    <citation type="submission" date="2024-07" db="EMBL/GenBank/DDBJ databases">
        <authorList>
            <person name="fu j."/>
        </authorList>
    </citation>
    <scope>NUCLEOTIDE SEQUENCE</scope>
    <source>
        <strain evidence="17">P10A9</strain>
    </source>
</reference>
<dbReference type="GO" id="GO:0000155">
    <property type="term" value="F:phosphorelay sensor kinase activity"/>
    <property type="evidence" value="ECO:0007669"/>
    <property type="project" value="InterPro"/>
</dbReference>
<keyword evidence="9" id="KW-0418">Kinase</keyword>
<dbReference type="InterPro" id="IPR004358">
    <property type="entry name" value="Sig_transdc_His_kin-like_C"/>
</dbReference>
<dbReference type="InterPro" id="IPR038318">
    <property type="entry name" value="KdpD_sf"/>
</dbReference>
<dbReference type="InterPro" id="IPR036890">
    <property type="entry name" value="HATPase_C_sf"/>
</dbReference>
<keyword evidence="13 15" id="KW-0472">Membrane</keyword>
<evidence type="ECO:0000256" key="15">
    <source>
        <dbReference type="SAM" id="Phobius"/>
    </source>
</evidence>
<evidence type="ECO:0000313" key="17">
    <source>
        <dbReference type="EMBL" id="XDP44425.1"/>
    </source>
</evidence>
<name>A0AB39L238_9MICC</name>
<accession>A0AB39L238</accession>
<keyword evidence="7 15" id="KW-0812">Transmembrane</keyword>
<keyword evidence="6" id="KW-0808">Transferase</keyword>
<dbReference type="SMART" id="SM00388">
    <property type="entry name" value="HisKA"/>
    <property type="match status" value="1"/>
</dbReference>
<dbReference type="InterPro" id="IPR025201">
    <property type="entry name" value="KdpD_TM"/>
</dbReference>
<dbReference type="Gene3D" id="3.30.565.10">
    <property type="entry name" value="Histidine kinase-like ATPase, C-terminal domain"/>
    <property type="match status" value="1"/>
</dbReference>
<proteinExistence type="predicted"/>
<organism evidence="17">
    <name type="scientific">Sinomonas puerhi</name>
    <dbReference type="NCBI Taxonomy" id="3238584"/>
    <lineage>
        <taxon>Bacteria</taxon>
        <taxon>Bacillati</taxon>
        <taxon>Actinomycetota</taxon>
        <taxon>Actinomycetes</taxon>
        <taxon>Micrococcales</taxon>
        <taxon>Micrococcaceae</taxon>
        <taxon>Sinomonas</taxon>
    </lineage>
</organism>
<dbReference type="InterPro" id="IPR052023">
    <property type="entry name" value="Histidine_kinase_KdpD"/>
</dbReference>
<feature type="region of interest" description="Disordered" evidence="14">
    <location>
        <begin position="190"/>
        <end position="218"/>
    </location>
</feature>
<dbReference type="Pfam" id="PF00512">
    <property type="entry name" value="HisKA"/>
    <property type="match status" value="1"/>
</dbReference>
<evidence type="ECO:0000256" key="6">
    <source>
        <dbReference type="ARBA" id="ARBA00022679"/>
    </source>
</evidence>
<evidence type="ECO:0000256" key="14">
    <source>
        <dbReference type="SAM" id="MobiDB-lite"/>
    </source>
</evidence>
<dbReference type="RefSeq" id="WP_369045130.1">
    <property type="nucleotide sequence ID" value="NZ_CP163302.1"/>
</dbReference>
<keyword evidence="12" id="KW-0902">Two-component regulatory system</keyword>
<evidence type="ECO:0000256" key="2">
    <source>
        <dbReference type="ARBA" id="ARBA00004141"/>
    </source>
</evidence>
<dbReference type="Gene3D" id="1.20.120.620">
    <property type="entry name" value="Backbone structure of the membrane domain of e. Coli histidine kinase receptor kdpd"/>
    <property type="match status" value="1"/>
</dbReference>
<dbReference type="PROSITE" id="PS50109">
    <property type="entry name" value="HIS_KIN"/>
    <property type="match status" value="1"/>
</dbReference>
<feature type="transmembrane region" description="Helical" evidence="15">
    <location>
        <begin position="111"/>
        <end position="133"/>
    </location>
</feature>
<evidence type="ECO:0000259" key="16">
    <source>
        <dbReference type="PROSITE" id="PS50109"/>
    </source>
</evidence>
<evidence type="ECO:0000256" key="3">
    <source>
        <dbReference type="ARBA" id="ARBA00004236"/>
    </source>
</evidence>
<sequence length="546" mass="56742">MSHRTPFLPAPGHRLRLAELGVLDRRRTLVGLVIAVVLPLAVQPAALWLVGEDRSGRGLVTVVLFQMLATVVVALVGGLWPAVLAAVVANLALNWFATEPVGSLSVARPEAALGLVVFLVVACTIALAVGAAARRFEQATRAAAEAGAMSDLALGILGSTGGMDEFLERVRSALGLRAVALISRGVAGGTRGADGGERDDGVGGAGRSGSPGRAGHGRALADAARTVSGWDVVATAGEAPPISHAAADDAVAPDGYYTLLVGGHSLDDGERRTLKAFGVYLVAMRERAQLARSREANRRLEEGNSIRTAILQAVSHDLRTPLAGIKLSVSSLRQSSVDFTPEEEAELLGTIEDYTDRLSHVVDNLLDMSRISADNVRPLLRPVAWREVVSRGVAGQERVVDLIPANAPAVEADPVLLERVVANLVENALRYAPEAPVEITSRSGVEDADGRPCGVLRVVDHGEGIPPEDLLLVFRPFQRLGDDTAKGGVGLGLAVAKGFVEAMGGRIEAEETPGGGLTMSVALPLAQGVPPGRAVSSGPETRGTSA</sequence>
<keyword evidence="5" id="KW-0597">Phosphoprotein</keyword>
<dbReference type="CDD" id="cd00082">
    <property type="entry name" value="HisKA"/>
    <property type="match status" value="1"/>
</dbReference>
<keyword evidence="8" id="KW-0547">Nucleotide-binding</keyword>
<feature type="domain" description="Histidine kinase" evidence="16">
    <location>
        <begin position="313"/>
        <end position="527"/>
    </location>
</feature>